<keyword evidence="1" id="KW-0732">Signal</keyword>
<evidence type="ECO:0000313" key="2">
    <source>
        <dbReference type="EMBL" id="MBM7130660.1"/>
    </source>
</evidence>
<proteinExistence type="predicted"/>
<comment type="caution">
    <text evidence="2">The sequence shown here is derived from an EMBL/GenBank/DDBJ whole genome shotgun (WGS) entry which is preliminary data.</text>
</comment>
<feature type="signal peptide" evidence="1">
    <location>
        <begin position="1"/>
        <end position="23"/>
    </location>
</feature>
<dbReference type="RefSeq" id="WP_204632222.1">
    <property type="nucleotide sequence ID" value="NZ_BSOC01000002.1"/>
</dbReference>
<organism evidence="2 3">
    <name type="scientific">Dyella mobilis</name>
    <dbReference type="NCBI Taxonomy" id="1849582"/>
    <lineage>
        <taxon>Bacteria</taxon>
        <taxon>Pseudomonadati</taxon>
        <taxon>Pseudomonadota</taxon>
        <taxon>Gammaproteobacteria</taxon>
        <taxon>Lysobacterales</taxon>
        <taxon>Rhodanobacteraceae</taxon>
        <taxon>Dyella</taxon>
    </lineage>
</organism>
<protein>
    <submittedName>
        <fullName evidence="2">Uncharacterized protein</fullName>
    </submittedName>
</protein>
<name>A0ABS2KIE5_9GAMM</name>
<reference evidence="2" key="1">
    <citation type="submission" date="2020-10" db="EMBL/GenBank/DDBJ databases">
        <title>Phylogeny of dyella-like bacteria.</title>
        <authorList>
            <person name="Fu J."/>
        </authorList>
    </citation>
    <scope>NUCLEOTIDE SEQUENCE</scope>
    <source>
        <strain evidence="2">DHON07</strain>
    </source>
</reference>
<sequence>MKYFAKLFAVLLIASSPCGSLFAQQTNLNCVTGPVKKTYGKTPWLVYSCDDGQSIVVVTAPGSPAAPFYFTFNGGRLSGEGTGNKAATDAAYDDLQRLTDADIKALVIQTKNTGS</sequence>
<feature type="chain" id="PRO_5045794897" evidence="1">
    <location>
        <begin position="24"/>
        <end position="115"/>
    </location>
</feature>
<keyword evidence="3" id="KW-1185">Reference proteome</keyword>
<dbReference type="Proteomes" id="UP001430193">
    <property type="component" value="Unassembled WGS sequence"/>
</dbReference>
<evidence type="ECO:0000256" key="1">
    <source>
        <dbReference type="SAM" id="SignalP"/>
    </source>
</evidence>
<dbReference type="EMBL" id="JADIKF010000039">
    <property type="protein sequence ID" value="MBM7130660.1"/>
    <property type="molecule type" value="Genomic_DNA"/>
</dbReference>
<accession>A0ABS2KIE5</accession>
<gene>
    <name evidence="2" type="ORF">ISS99_14065</name>
</gene>
<evidence type="ECO:0000313" key="3">
    <source>
        <dbReference type="Proteomes" id="UP001430193"/>
    </source>
</evidence>